<dbReference type="AlphaFoldDB" id="A0A316U2R1"/>
<feature type="region of interest" description="Disordered" evidence="3">
    <location>
        <begin position="500"/>
        <end position="532"/>
    </location>
</feature>
<dbReference type="CDD" id="cd00609">
    <property type="entry name" value="AAT_like"/>
    <property type="match status" value="1"/>
</dbReference>
<evidence type="ECO:0000256" key="1">
    <source>
        <dbReference type="ARBA" id="ARBA00007441"/>
    </source>
</evidence>
<name>A0A316U2R1_9BASI</name>
<dbReference type="GO" id="GO:0008483">
    <property type="term" value="F:transaminase activity"/>
    <property type="evidence" value="ECO:0007669"/>
    <property type="project" value="TreeGrafter"/>
</dbReference>
<dbReference type="Gene3D" id="3.90.1150.10">
    <property type="entry name" value="Aspartate Aminotransferase, domain 1"/>
    <property type="match status" value="1"/>
</dbReference>
<dbReference type="PANTHER" id="PTHR43795:SF39">
    <property type="entry name" value="AMINOTRANSFERASE CLASS I_CLASSII DOMAIN-CONTAINING PROTEIN"/>
    <property type="match status" value="1"/>
</dbReference>
<dbReference type="EMBL" id="KZ819332">
    <property type="protein sequence ID" value="PWN19128.1"/>
    <property type="molecule type" value="Genomic_DNA"/>
</dbReference>
<dbReference type="Proteomes" id="UP000245942">
    <property type="component" value="Unassembled WGS sequence"/>
</dbReference>
<dbReference type="GO" id="GO:0030170">
    <property type="term" value="F:pyridoxal phosphate binding"/>
    <property type="evidence" value="ECO:0007669"/>
    <property type="project" value="InterPro"/>
</dbReference>
<dbReference type="InterPro" id="IPR015424">
    <property type="entry name" value="PyrdxlP-dep_Trfase"/>
</dbReference>
<reference evidence="5 6" key="1">
    <citation type="journal article" date="2018" name="Mol. Biol. Evol.">
        <title>Broad Genomic Sampling Reveals a Smut Pathogenic Ancestry of the Fungal Clade Ustilaginomycotina.</title>
        <authorList>
            <person name="Kijpornyongpan T."/>
            <person name="Mondo S.J."/>
            <person name="Barry K."/>
            <person name="Sandor L."/>
            <person name="Lee J."/>
            <person name="Lipzen A."/>
            <person name="Pangilinan J."/>
            <person name="LaButti K."/>
            <person name="Hainaut M."/>
            <person name="Henrissat B."/>
            <person name="Grigoriev I.V."/>
            <person name="Spatafora J.W."/>
            <person name="Aime M.C."/>
        </authorList>
    </citation>
    <scope>NUCLEOTIDE SEQUENCE [LARGE SCALE GENOMIC DNA]</scope>
    <source>
        <strain evidence="5 6">MCA 4718</strain>
    </source>
</reference>
<dbReference type="InterPro" id="IPR015421">
    <property type="entry name" value="PyrdxlP-dep_Trfase_major"/>
</dbReference>
<dbReference type="InterPro" id="IPR015422">
    <property type="entry name" value="PyrdxlP-dep_Trfase_small"/>
</dbReference>
<evidence type="ECO:0000313" key="5">
    <source>
        <dbReference type="EMBL" id="PWN19128.1"/>
    </source>
</evidence>
<dbReference type="OrthoDB" id="7042322at2759"/>
<dbReference type="GO" id="GO:0006520">
    <property type="term" value="P:amino acid metabolic process"/>
    <property type="evidence" value="ECO:0007669"/>
    <property type="project" value="TreeGrafter"/>
</dbReference>
<dbReference type="GeneID" id="37017026"/>
<evidence type="ECO:0000313" key="6">
    <source>
        <dbReference type="Proteomes" id="UP000245942"/>
    </source>
</evidence>
<dbReference type="PRINTS" id="PR00753">
    <property type="entry name" value="ACCSYNTHASE"/>
</dbReference>
<feature type="domain" description="Aminotransferase class I/classII large" evidence="4">
    <location>
        <begin position="110"/>
        <end position="480"/>
    </location>
</feature>
<dbReference type="PANTHER" id="PTHR43795">
    <property type="entry name" value="BIFUNCTIONAL ASPARTATE AMINOTRANSFERASE AND GLUTAMATE/ASPARTATE-PREPHENATE AMINOTRANSFERASE-RELATED"/>
    <property type="match status" value="1"/>
</dbReference>
<protein>
    <submittedName>
        <fullName evidence="5">PLP-dependent transferase</fullName>
    </submittedName>
</protein>
<keyword evidence="2" id="KW-0663">Pyridoxal phosphate</keyword>
<dbReference type="InterPro" id="IPR004838">
    <property type="entry name" value="NHTrfase_class1_PyrdxlP-BS"/>
</dbReference>
<feature type="compositionally biased region" description="Low complexity" evidence="3">
    <location>
        <begin position="504"/>
        <end position="517"/>
    </location>
</feature>
<dbReference type="InterPro" id="IPR050478">
    <property type="entry name" value="Ethylene_sulfur-biosynth"/>
</dbReference>
<dbReference type="Gene3D" id="3.40.640.10">
    <property type="entry name" value="Type I PLP-dependent aspartate aminotransferase-like (Major domain)"/>
    <property type="match status" value="1"/>
</dbReference>
<keyword evidence="5" id="KW-0808">Transferase</keyword>
<proteinExistence type="inferred from homology"/>
<dbReference type="InterPro" id="IPR004839">
    <property type="entry name" value="Aminotransferase_I/II_large"/>
</dbReference>
<dbReference type="SUPFAM" id="SSF53383">
    <property type="entry name" value="PLP-dependent transferases"/>
    <property type="match status" value="1"/>
</dbReference>
<evidence type="ECO:0000256" key="2">
    <source>
        <dbReference type="ARBA" id="ARBA00022898"/>
    </source>
</evidence>
<keyword evidence="6" id="KW-1185">Reference proteome</keyword>
<sequence>MSCAPACFPSTPASCASVGALCGSLAPNAANEAQREASTSQDFKGFAKPMLSARGAKHAASVTPFWTVFDSMLRDVYCAQKNPNGIINMGIANNSLMQDELLEYFSSHLALDPTDLTYGTSLHGSIRLFDALCTHFNRKAFAPVLPVKPDHILTGPGCGPLLDQLFEHLAAPGEACLAAAPYYNGFDADLMTRAGVKCIPVFAAVGDGTEKENFTGAAALRGFDEALAEHNAAGSTVRAILVCNPHNPVGKCYNRQALVEYGKFAQVHDLHLVFDEIYAMSTFPTSDDGAPQPFISALNIDWATEAGCDPRRIHILTSASKDFGLNGFRVGTFISQYNAELMAAMKVTTKLYMVSSPADALFSSLLVDQDFYPRFVETNQARLSRAYEKVKGWCVRHAIPYKPSNAGHFLLVDLARFLPREMGGHELVDETQRETALWSLVLKERLCITPGSNYHHPQVGWFRITFSLQDQVLTKGLQRLEKALGLPECAAEDMFESETEDLKASAPAAAAATTTQSSDKKPSDRLQSPNLAKPDRSALVTALCGPPSAATSKSSCPLPLASQAAAHVVEDYELLRELSLESQRGATKALGCMC</sequence>
<dbReference type="RefSeq" id="XP_025346288.1">
    <property type="nucleotide sequence ID" value="XM_025495292.1"/>
</dbReference>
<dbReference type="STRING" id="1684307.A0A316U2R1"/>
<organism evidence="5 6">
    <name type="scientific">Pseudomicrostroma glucosiphilum</name>
    <dbReference type="NCBI Taxonomy" id="1684307"/>
    <lineage>
        <taxon>Eukaryota</taxon>
        <taxon>Fungi</taxon>
        <taxon>Dikarya</taxon>
        <taxon>Basidiomycota</taxon>
        <taxon>Ustilaginomycotina</taxon>
        <taxon>Exobasidiomycetes</taxon>
        <taxon>Microstromatales</taxon>
        <taxon>Microstromatales incertae sedis</taxon>
        <taxon>Pseudomicrostroma</taxon>
    </lineage>
</organism>
<comment type="similarity">
    <text evidence="1">Belongs to the class-I pyridoxal-phosphate-dependent aminotransferase family.</text>
</comment>
<gene>
    <name evidence="5" type="ORF">BCV69DRAFT_45168</name>
</gene>
<accession>A0A316U2R1</accession>
<dbReference type="PROSITE" id="PS00105">
    <property type="entry name" value="AA_TRANSFER_CLASS_1"/>
    <property type="match status" value="1"/>
</dbReference>
<dbReference type="Pfam" id="PF00155">
    <property type="entry name" value="Aminotran_1_2"/>
    <property type="match status" value="1"/>
</dbReference>
<evidence type="ECO:0000256" key="3">
    <source>
        <dbReference type="SAM" id="MobiDB-lite"/>
    </source>
</evidence>
<evidence type="ECO:0000259" key="4">
    <source>
        <dbReference type="Pfam" id="PF00155"/>
    </source>
</evidence>